<dbReference type="AlphaFoldDB" id="A0A371IAN2"/>
<dbReference type="Proteomes" id="UP000257109">
    <property type="component" value="Unassembled WGS sequence"/>
</dbReference>
<gene>
    <name evidence="2" type="ORF">CR513_03133</name>
</gene>
<accession>A0A371IAN2</accession>
<proteinExistence type="predicted"/>
<protein>
    <submittedName>
        <fullName evidence="2">Uncharacterized protein</fullName>
    </submittedName>
</protein>
<name>A0A371IAN2_MUCPR</name>
<evidence type="ECO:0000256" key="1">
    <source>
        <dbReference type="SAM" id="MobiDB-lite"/>
    </source>
</evidence>
<evidence type="ECO:0000313" key="2">
    <source>
        <dbReference type="EMBL" id="RDY12108.1"/>
    </source>
</evidence>
<sequence length="277" mass="31847">MIKEPTHSGKSKKGEKSEEPLLVGPMEVKKVLLAKREPLYALPTNMMLYAYSSSVISLPTSMKQAMKKLGNGIHGEQDFGFHIPCSMMSLKDTIALVLRDPLPYANRLLPKIPHVEFSYNRVSNTTTSHSPFELAYGFNSFSPLDLFPLPIMPNYPNDEGLSKAQFVHRLHEKARLRMEKKGEQYARSANKERKKERVTPTLEGPITQGRLRKIQEDVQHQLANLKRPRRRTRSDMILLDQKKDRLENQSYQGRRGEKKLDPNRDLSVEPKLSRVAW</sequence>
<keyword evidence="3" id="KW-1185">Reference proteome</keyword>
<evidence type="ECO:0000313" key="3">
    <source>
        <dbReference type="Proteomes" id="UP000257109"/>
    </source>
</evidence>
<feature type="region of interest" description="Disordered" evidence="1">
    <location>
        <begin position="1"/>
        <end position="20"/>
    </location>
</feature>
<feature type="compositionally biased region" description="Basic and acidic residues" evidence="1">
    <location>
        <begin position="254"/>
        <end position="265"/>
    </location>
</feature>
<feature type="non-terminal residue" evidence="2">
    <location>
        <position position="1"/>
    </location>
</feature>
<reference evidence="2" key="1">
    <citation type="submission" date="2018-05" db="EMBL/GenBank/DDBJ databases">
        <title>Draft genome of Mucuna pruriens seed.</title>
        <authorList>
            <person name="Nnadi N.E."/>
            <person name="Vos R."/>
            <person name="Hasami M.H."/>
            <person name="Devisetty U.K."/>
            <person name="Aguiy J.C."/>
        </authorList>
    </citation>
    <scope>NUCLEOTIDE SEQUENCE [LARGE SCALE GENOMIC DNA]</scope>
    <source>
        <strain evidence="2">JCA_2017</strain>
    </source>
</reference>
<comment type="caution">
    <text evidence="2">The sequence shown here is derived from an EMBL/GenBank/DDBJ whole genome shotgun (WGS) entry which is preliminary data.</text>
</comment>
<feature type="region of interest" description="Disordered" evidence="1">
    <location>
        <begin position="221"/>
        <end position="265"/>
    </location>
</feature>
<feature type="compositionally biased region" description="Basic and acidic residues" evidence="1">
    <location>
        <begin position="1"/>
        <end position="19"/>
    </location>
</feature>
<feature type="region of interest" description="Disordered" evidence="1">
    <location>
        <begin position="181"/>
        <end position="204"/>
    </location>
</feature>
<feature type="compositionally biased region" description="Basic and acidic residues" evidence="1">
    <location>
        <begin position="181"/>
        <end position="198"/>
    </location>
</feature>
<dbReference type="EMBL" id="QJKJ01000528">
    <property type="protein sequence ID" value="RDY12108.1"/>
    <property type="molecule type" value="Genomic_DNA"/>
</dbReference>
<organism evidence="2 3">
    <name type="scientific">Mucuna pruriens</name>
    <name type="common">Velvet bean</name>
    <name type="synonym">Dolichos pruriens</name>
    <dbReference type="NCBI Taxonomy" id="157652"/>
    <lineage>
        <taxon>Eukaryota</taxon>
        <taxon>Viridiplantae</taxon>
        <taxon>Streptophyta</taxon>
        <taxon>Embryophyta</taxon>
        <taxon>Tracheophyta</taxon>
        <taxon>Spermatophyta</taxon>
        <taxon>Magnoliopsida</taxon>
        <taxon>eudicotyledons</taxon>
        <taxon>Gunneridae</taxon>
        <taxon>Pentapetalae</taxon>
        <taxon>rosids</taxon>
        <taxon>fabids</taxon>
        <taxon>Fabales</taxon>
        <taxon>Fabaceae</taxon>
        <taxon>Papilionoideae</taxon>
        <taxon>50 kb inversion clade</taxon>
        <taxon>NPAAA clade</taxon>
        <taxon>indigoferoid/millettioid clade</taxon>
        <taxon>Phaseoleae</taxon>
        <taxon>Mucuna</taxon>
    </lineage>
</organism>